<proteinExistence type="predicted"/>
<reference evidence="1" key="1">
    <citation type="submission" date="2014-09" db="EMBL/GenBank/DDBJ databases">
        <authorList>
            <person name="Magalhaes I.L.F."/>
            <person name="Oliveira U."/>
            <person name="Santos F.R."/>
            <person name="Vidigal T.H.D.A."/>
            <person name="Brescovit A.D."/>
            <person name="Santos A.J."/>
        </authorList>
    </citation>
    <scope>NUCLEOTIDE SEQUENCE</scope>
    <source>
        <tissue evidence="1">Shoot tissue taken approximately 20 cm above the soil surface</tissue>
    </source>
</reference>
<sequence>MDGSIGVSLSLVSSERSFLADFCTPPSTVFSPERLLGSIA</sequence>
<evidence type="ECO:0000313" key="1">
    <source>
        <dbReference type="EMBL" id="JAD43394.1"/>
    </source>
</evidence>
<name>A0A0A8ZVH3_ARUDO</name>
<accession>A0A0A8ZVH3</accession>
<reference evidence="1" key="2">
    <citation type="journal article" date="2015" name="Data Brief">
        <title>Shoot transcriptome of the giant reed, Arundo donax.</title>
        <authorList>
            <person name="Barrero R.A."/>
            <person name="Guerrero F.D."/>
            <person name="Moolhuijzen P."/>
            <person name="Goolsby J.A."/>
            <person name="Tidwell J."/>
            <person name="Bellgard S.E."/>
            <person name="Bellgard M.I."/>
        </authorList>
    </citation>
    <scope>NUCLEOTIDE SEQUENCE</scope>
    <source>
        <tissue evidence="1">Shoot tissue taken approximately 20 cm above the soil surface</tissue>
    </source>
</reference>
<dbReference type="EMBL" id="GBRH01254501">
    <property type="protein sequence ID" value="JAD43394.1"/>
    <property type="molecule type" value="Transcribed_RNA"/>
</dbReference>
<organism evidence="1">
    <name type="scientific">Arundo donax</name>
    <name type="common">Giant reed</name>
    <name type="synonym">Donax arundinaceus</name>
    <dbReference type="NCBI Taxonomy" id="35708"/>
    <lineage>
        <taxon>Eukaryota</taxon>
        <taxon>Viridiplantae</taxon>
        <taxon>Streptophyta</taxon>
        <taxon>Embryophyta</taxon>
        <taxon>Tracheophyta</taxon>
        <taxon>Spermatophyta</taxon>
        <taxon>Magnoliopsida</taxon>
        <taxon>Liliopsida</taxon>
        <taxon>Poales</taxon>
        <taxon>Poaceae</taxon>
        <taxon>PACMAD clade</taxon>
        <taxon>Arundinoideae</taxon>
        <taxon>Arundineae</taxon>
        <taxon>Arundo</taxon>
    </lineage>
</organism>
<protein>
    <submittedName>
        <fullName evidence="1">Uncharacterized protein</fullName>
    </submittedName>
</protein>
<dbReference type="AlphaFoldDB" id="A0A0A8ZVH3"/>